<evidence type="ECO:0000313" key="2">
    <source>
        <dbReference type="EMBL" id="MDW9351692.1"/>
    </source>
</evidence>
<evidence type="ECO:0000313" key="3">
    <source>
        <dbReference type="Proteomes" id="UP001271591"/>
    </source>
</evidence>
<accession>A0AAP6EA90</accession>
<dbReference type="AlphaFoldDB" id="A0AAP6EA90"/>
<keyword evidence="1" id="KW-0812">Transmembrane</keyword>
<name>A0AAP6EA90_ECOLX</name>
<reference evidence="2" key="1">
    <citation type="submission" date="2023-10" db="EMBL/GenBank/DDBJ databases">
        <title>Draft Genome Sequence of a Shiga toxin-producing Escherichia coli strain from deer meat showing an IS-element integration in the B-subunit of the Shiga toxin Stx2b gene.</title>
        <authorList>
            <person name="Projahn M."/>
            <person name="Borowiak M."/>
        </authorList>
    </citation>
    <scope>NUCLEOTIDE SEQUENCE</scope>
    <source>
        <strain evidence="2">BfR-EC-18960</strain>
    </source>
</reference>
<proteinExistence type="predicted"/>
<dbReference type="RefSeq" id="WP_062867560.1">
    <property type="nucleotide sequence ID" value="NZ_JAHMAA010000001.1"/>
</dbReference>
<comment type="caution">
    <text evidence="2">The sequence shown here is derived from an EMBL/GenBank/DDBJ whole genome shotgun (WGS) entry which is preliminary data.</text>
</comment>
<sequence length="178" mass="20124">MNISELISVLSQVSRELETAAVDHGSLTDISREAAQLQEQLCRGKQVTPAQLRALNARLWGIRMRLVAQYGRRAGLIHTLETQSSILENAVNILNNRWRYREWVSSSTSFILPTVFIIPLLSVLCYMMKSGSTGGVELCTALAGTCFAGQSLFALWAKDPVWLFWSLYSFIPLYFLWY</sequence>
<gene>
    <name evidence="2" type="ORF">R8G00_19405</name>
</gene>
<keyword evidence="1" id="KW-1133">Transmembrane helix</keyword>
<keyword evidence="1" id="KW-0472">Membrane</keyword>
<dbReference type="EMBL" id="JAWPMK010000001">
    <property type="protein sequence ID" value="MDW9351692.1"/>
    <property type="molecule type" value="Genomic_DNA"/>
</dbReference>
<feature type="transmembrane region" description="Helical" evidence="1">
    <location>
        <begin position="103"/>
        <end position="126"/>
    </location>
</feature>
<dbReference type="Proteomes" id="UP001271591">
    <property type="component" value="Unassembled WGS sequence"/>
</dbReference>
<evidence type="ECO:0000256" key="1">
    <source>
        <dbReference type="SAM" id="Phobius"/>
    </source>
</evidence>
<organism evidence="2 3">
    <name type="scientific">Escherichia coli</name>
    <dbReference type="NCBI Taxonomy" id="562"/>
    <lineage>
        <taxon>Bacteria</taxon>
        <taxon>Pseudomonadati</taxon>
        <taxon>Pseudomonadota</taxon>
        <taxon>Gammaproteobacteria</taxon>
        <taxon>Enterobacterales</taxon>
        <taxon>Enterobacteriaceae</taxon>
        <taxon>Escherichia</taxon>
    </lineage>
</organism>
<protein>
    <submittedName>
        <fullName evidence="2">Uncharacterized protein</fullName>
    </submittedName>
</protein>
<feature type="transmembrane region" description="Helical" evidence="1">
    <location>
        <begin position="162"/>
        <end position="177"/>
    </location>
</feature>